<dbReference type="EMBL" id="JAPCHY010000010">
    <property type="protein sequence ID" value="MCW4473282.1"/>
    <property type="molecule type" value="Genomic_DNA"/>
</dbReference>
<keyword evidence="3" id="KW-1185">Reference proteome</keyword>
<dbReference type="Gene3D" id="3.30.1330.40">
    <property type="entry name" value="RutC-like"/>
    <property type="match status" value="1"/>
</dbReference>
<organism evidence="2 3">
    <name type="scientific">Xanthomonas chitinilytica</name>
    <dbReference type="NCBI Taxonomy" id="2989819"/>
    <lineage>
        <taxon>Bacteria</taxon>
        <taxon>Pseudomonadati</taxon>
        <taxon>Pseudomonadota</taxon>
        <taxon>Gammaproteobacteria</taxon>
        <taxon>Lysobacterales</taxon>
        <taxon>Lysobacteraceae</taxon>
        <taxon>Xanthomonas</taxon>
    </lineage>
</organism>
<reference evidence="2 3" key="1">
    <citation type="submission" date="2022-10" db="EMBL/GenBank/DDBJ databases">
        <title>Xanthomonas sp. H13-6.</title>
        <authorList>
            <person name="Liu X."/>
            <person name="Deng Z."/>
            <person name="Jiang Y."/>
            <person name="Yu T."/>
            <person name="Ai J."/>
        </authorList>
    </citation>
    <scope>NUCLEOTIDE SEQUENCE [LARGE SCALE GENOMIC DNA]</scope>
    <source>
        <strain evidence="2 3">H13-6</strain>
    </source>
</reference>
<accession>A0ABT3JXS2</accession>
<dbReference type="Proteomes" id="UP001209922">
    <property type="component" value="Unassembled WGS sequence"/>
</dbReference>
<evidence type="ECO:0000313" key="3">
    <source>
        <dbReference type="Proteomes" id="UP001209922"/>
    </source>
</evidence>
<dbReference type="InterPro" id="IPR049368">
    <property type="entry name" value="FkbO_Hyg5-like_N"/>
</dbReference>
<gene>
    <name evidence="2" type="ORF">OK345_12295</name>
</gene>
<evidence type="ECO:0000259" key="1">
    <source>
        <dbReference type="Pfam" id="PF21168"/>
    </source>
</evidence>
<name>A0ABT3JXS2_9XANT</name>
<dbReference type="InterPro" id="IPR035959">
    <property type="entry name" value="RutC-like_sf"/>
</dbReference>
<protein>
    <submittedName>
        <fullName evidence="2">Pteridine-dependent deoxygenase</fullName>
    </submittedName>
</protein>
<proteinExistence type="predicted"/>
<comment type="caution">
    <text evidence="2">The sequence shown here is derived from an EMBL/GenBank/DDBJ whole genome shotgun (WGS) entry which is preliminary data.</text>
</comment>
<dbReference type="RefSeq" id="WP_265128269.1">
    <property type="nucleotide sequence ID" value="NZ_JAPCHY010000010.1"/>
</dbReference>
<sequence>MSFPLANAAPPAADPTPPVPRFDLGYAGAGTLDQVLADPQVLAVFGFAGTPEPAGDDPRFLRIPLQAHGPAMLEVWRSPRPVRHGRDDGLAWAEDGEVLFGALEIDEADGGIEAAAEQAYARLGRFLGGCGYPHLLRTWNYLDAITEGQGDQERYRRFCVGRVRGMGTLDEASLPAATCIGRYDGVRRLQVYWLSGRHAGRPLENPRQVSAYRYPRQYGPQSPSFSRALLPPPATGLPLLQSGTAAIVGHVSQHPGALPDQLRETLTNLQSLVDAARLQRPALAPVPGAGSLFKVYVRRAEDMDAVAAQMRALPAPVPPFLVLHAEVCRAELLVEIESLHG</sequence>
<evidence type="ECO:0000313" key="2">
    <source>
        <dbReference type="EMBL" id="MCW4473282.1"/>
    </source>
</evidence>
<dbReference type="Pfam" id="PF21168">
    <property type="entry name" value="FkbO_Hyg5-like_N"/>
    <property type="match status" value="1"/>
</dbReference>
<feature type="domain" description="Chorismatase FkbO/Hyg5-like N-terminal" evidence="1">
    <location>
        <begin position="74"/>
        <end position="195"/>
    </location>
</feature>